<name>A0A8D5AHD4_9GAMM</name>
<dbReference type="PANTHER" id="PTHR35177:SF2">
    <property type="entry name" value="HYDROGENASE MATURATION FACTOR HYBG"/>
    <property type="match status" value="1"/>
</dbReference>
<dbReference type="EMBL" id="AP019782">
    <property type="protein sequence ID" value="BBL70166.1"/>
    <property type="molecule type" value="Genomic_DNA"/>
</dbReference>
<protein>
    <submittedName>
        <fullName evidence="2">Hydrogenase assembly protein HypC</fullName>
    </submittedName>
</protein>
<evidence type="ECO:0000256" key="1">
    <source>
        <dbReference type="ARBA" id="ARBA00006018"/>
    </source>
</evidence>
<dbReference type="SUPFAM" id="SSF159127">
    <property type="entry name" value="HupF/HypC-like"/>
    <property type="match status" value="1"/>
</dbReference>
<keyword evidence="3" id="KW-1185">Reference proteome</keyword>
<comment type="similarity">
    <text evidence="1">Belongs to the HupF/HypC family.</text>
</comment>
<dbReference type="AlphaFoldDB" id="A0A8D5AHD4"/>
<dbReference type="PRINTS" id="PR00445">
    <property type="entry name" value="HUPFHYPC"/>
</dbReference>
<dbReference type="NCBIfam" id="TIGR00074">
    <property type="entry name" value="hypC_hupF"/>
    <property type="match status" value="1"/>
</dbReference>
<gene>
    <name evidence="2" type="ORF">MoryE10_07720</name>
</gene>
<dbReference type="GO" id="GO:0005506">
    <property type="term" value="F:iron ion binding"/>
    <property type="evidence" value="ECO:0007669"/>
    <property type="project" value="TreeGrafter"/>
</dbReference>
<proteinExistence type="inferred from homology"/>
<dbReference type="PANTHER" id="PTHR35177">
    <property type="entry name" value="HYDROGENASE MATURATION FACTOR HYBG"/>
    <property type="match status" value="1"/>
</dbReference>
<dbReference type="GO" id="GO:1902670">
    <property type="term" value="F:carbon dioxide binding"/>
    <property type="evidence" value="ECO:0007669"/>
    <property type="project" value="TreeGrafter"/>
</dbReference>
<dbReference type="InterPro" id="IPR001109">
    <property type="entry name" value="Hydrogenase_HupF/HypC"/>
</dbReference>
<accession>A0A8D5AHD4</accession>
<dbReference type="KEGG" id="moz:MoryE10_07720"/>
<dbReference type="GO" id="GO:0051604">
    <property type="term" value="P:protein maturation"/>
    <property type="evidence" value="ECO:0007669"/>
    <property type="project" value="TreeGrafter"/>
</dbReference>
<sequence>MCLALPGQILSIDSADDPLQRKGRISFDGVVKEANLAYVPEAQVNDYVIVHAGFAISRLDEDEAAASLREFAALAAMQASAEQT</sequence>
<dbReference type="Pfam" id="PF01455">
    <property type="entry name" value="HupF_HypC"/>
    <property type="match status" value="1"/>
</dbReference>
<organism evidence="2 3">
    <name type="scientific">Methylogaea oryzae</name>
    <dbReference type="NCBI Taxonomy" id="1295382"/>
    <lineage>
        <taxon>Bacteria</taxon>
        <taxon>Pseudomonadati</taxon>
        <taxon>Pseudomonadota</taxon>
        <taxon>Gammaproteobacteria</taxon>
        <taxon>Methylococcales</taxon>
        <taxon>Methylococcaceae</taxon>
        <taxon>Methylogaea</taxon>
    </lineage>
</organism>
<dbReference type="Gene3D" id="2.30.30.140">
    <property type="match status" value="1"/>
</dbReference>
<dbReference type="RefSeq" id="WP_054774959.1">
    <property type="nucleotide sequence ID" value="NZ_AP019782.1"/>
</dbReference>
<reference evidence="2" key="1">
    <citation type="submission" date="2019-06" db="EMBL/GenBank/DDBJ databases">
        <title>Complete genome sequence of Methylogaea oryzae strain JCM16910.</title>
        <authorList>
            <person name="Asakawa S."/>
        </authorList>
    </citation>
    <scope>NUCLEOTIDE SEQUENCE</scope>
    <source>
        <strain evidence="2">E10</strain>
    </source>
</reference>
<evidence type="ECO:0000313" key="3">
    <source>
        <dbReference type="Proteomes" id="UP000824988"/>
    </source>
</evidence>
<evidence type="ECO:0000313" key="2">
    <source>
        <dbReference type="EMBL" id="BBL70166.1"/>
    </source>
</evidence>
<dbReference type="InterPro" id="IPR019812">
    <property type="entry name" value="Hydgase_assmbl_chp_CS"/>
</dbReference>
<dbReference type="Proteomes" id="UP000824988">
    <property type="component" value="Chromosome"/>
</dbReference>
<dbReference type="PROSITE" id="PS01097">
    <property type="entry name" value="HUPF_HYPC"/>
    <property type="match status" value="1"/>
</dbReference>